<protein>
    <submittedName>
        <fullName evidence="1">Uncharacterized protein</fullName>
    </submittedName>
</protein>
<dbReference type="EMBL" id="UGYT01000001">
    <property type="protein sequence ID" value="SUI74009.1"/>
    <property type="molecule type" value="Genomic_DNA"/>
</dbReference>
<name>A0A380A5N3_SHIFL</name>
<proteinExistence type="predicted"/>
<organism evidence="1 2">
    <name type="scientific">Shigella flexneri</name>
    <dbReference type="NCBI Taxonomy" id="623"/>
    <lineage>
        <taxon>Bacteria</taxon>
        <taxon>Pseudomonadati</taxon>
        <taxon>Pseudomonadota</taxon>
        <taxon>Gammaproteobacteria</taxon>
        <taxon>Enterobacterales</taxon>
        <taxon>Enterobacteriaceae</taxon>
        <taxon>Shigella</taxon>
    </lineage>
</organism>
<evidence type="ECO:0000313" key="2">
    <source>
        <dbReference type="Proteomes" id="UP000254880"/>
    </source>
</evidence>
<dbReference type="AlphaFoldDB" id="A0A380A5N3"/>
<accession>A0A380A5N3</accession>
<evidence type="ECO:0000313" key="1">
    <source>
        <dbReference type="EMBL" id="SUI74009.1"/>
    </source>
</evidence>
<sequence>MFLRIVVGLTCFTVAARYEPIVEKKGVNVNYHEIADTLAYRSIWARFSLSPLKGEGRCEGNYLHLSRRVPLPLTLCGAKANTH</sequence>
<gene>
    <name evidence="1" type="ORF">NCTC9783_02285</name>
</gene>
<dbReference type="Proteomes" id="UP000254880">
    <property type="component" value="Unassembled WGS sequence"/>
</dbReference>
<reference evidence="1 2" key="1">
    <citation type="submission" date="2018-06" db="EMBL/GenBank/DDBJ databases">
        <authorList>
            <consortium name="Pathogen Informatics"/>
            <person name="Doyle S."/>
        </authorList>
    </citation>
    <scope>NUCLEOTIDE SEQUENCE [LARGE SCALE GENOMIC DNA]</scope>
    <source>
        <strain evidence="1 2">NCTC9783</strain>
    </source>
</reference>